<dbReference type="PANTHER" id="PTHR46991">
    <property type="entry name" value="23.5 KDA HEAT SHOCK PROTEIN, MITOCHONDRIAL"/>
    <property type="match status" value="1"/>
</dbReference>
<evidence type="ECO:0000256" key="1">
    <source>
        <dbReference type="PROSITE-ProRule" id="PRU00285"/>
    </source>
</evidence>
<dbReference type="SUPFAM" id="SSF49764">
    <property type="entry name" value="HSP20-like chaperones"/>
    <property type="match status" value="2"/>
</dbReference>
<reference evidence="4 5" key="1">
    <citation type="submission" date="2019-11" db="EMBL/GenBank/DDBJ databases">
        <authorList>
            <person name="Jiao W.-B."/>
            <person name="Schneeberger K."/>
        </authorList>
    </citation>
    <scope>NUCLEOTIDE SEQUENCE [LARGE SCALE GENOMIC DNA]</scope>
    <source>
        <strain evidence="5">cv. An-1</strain>
    </source>
</reference>
<name>A0A654FQ12_ARATH</name>
<evidence type="ECO:0000313" key="4">
    <source>
        <dbReference type="EMBL" id="VYS62929.1"/>
    </source>
</evidence>
<feature type="transmembrane region" description="Helical" evidence="2">
    <location>
        <begin position="147"/>
        <end position="171"/>
    </location>
</feature>
<dbReference type="Proteomes" id="UP000426265">
    <property type="component" value="Unassembled WGS sequence"/>
</dbReference>
<dbReference type="InterPro" id="IPR044656">
    <property type="entry name" value="HSP14.7/HSP23.5/HSP23.6-like"/>
</dbReference>
<dbReference type="CDD" id="cd00298">
    <property type="entry name" value="ACD_sHsps_p23-like"/>
    <property type="match status" value="2"/>
</dbReference>
<evidence type="ECO:0000259" key="3">
    <source>
        <dbReference type="PROSITE" id="PS01031"/>
    </source>
</evidence>
<dbReference type="AlphaFoldDB" id="A0A654FQ12"/>
<dbReference type="PROSITE" id="PS01031">
    <property type="entry name" value="SHSP"/>
    <property type="match status" value="1"/>
</dbReference>
<protein>
    <recommendedName>
        <fullName evidence="3">SHSP domain-containing protein</fullName>
    </recommendedName>
</protein>
<comment type="similarity">
    <text evidence="1">Belongs to the small heat shock protein (HSP20) family.</text>
</comment>
<dbReference type="InterPro" id="IPR008978">
    <property type="entry name" value="HSP20-like_chaperone"/>
</dbReference>
<accession>A0A654FQ12</accession>
<dbReference type="ExpressionAtlas" id="A0A654FQ12">
    <property type="expression patterns" value="baseline"/>
</dbReference>
<keyword evidence="2" id="KW-0812">Transmembrane</keyword>
<organism evidence="4 5">
    <name type="scientific">Arabidopsis thaliana</name>
    <name type="common">Mouse-ear cress</name>
    <dbReference type="NCBI Taxonomy" id="3702"/>
    <lineage>
        <taxon>Eukaryota</taxon>
        <taxon>Viridiplantae</taxon>
        <taxon>Streptophyta</taxon>
        <taxon>Embryophyta</taxon>
        <taxon>Tracheophyta</taxon>
        <taxon>Spermatophyta</taxon>
        <taxon>Magnoliopsida</taxon>
        <taxon>eudicotyledons</taxon>
        <taxon>Gunneridae</taxon>
        <taxon>Pentapetalae</taxon>
        <taxon>rosids</taxon>
        <taxon>malvids</taxon>
        <taxon>Brassicales</taxon>
        <taxon>Brassicaceae</taxon>
        <taxon>Camelineae</taxon>
        <taxon>Arabidopsis</taxon>
    </lineage>
</organism>
<keyword evidence="2" id="KW-1133">Transmembrane helix</keyword>
<dbReference type="InterPro" id="IPR002068">
    <property type="entry name" value="A-crystallin/Hsp20_dom"/>
</dbReference>
<feature type="domain" description="SHSP" evidence="3">
    <location>
        <begin position="196"/>
        <end position="289"/>
    </location>
</feature>
<dbReference type="PANTHER" id="PTHR46991:SF37">
    <property type="entry name" value="57 KDA HEAT SHOCK PROTEIN-RELATED"/>
    <property type="match status" value="1"/>
</dbReference>
<sequence length="289" mass="31821">MSIPHIAPVPHPRDGYYATNNPYQVNGPKGFTEFKYLEETHDLFVRLDFPGIKKESVIILLEPSKKAVIVTGEAPKESKLDSSHRKYGTATGLICDCCEISNIQCFVGDGVVRLILSKQKINLRVPIFCSFGGARMPTDAPGNVFDYLFLFVIMIYFAGGHPLVVICIIDVKLPVLLFERWTDPAFTGPTIRPHPSVLEGSTSAYETKQLSNGGLYLRIDMPGVPSDGFIVAVDGNGVVTIMGRAPATMHDSSGRSYVGKVAIVPRGYDWRRIKIIAKHGVIRLTIPPY</sequence>
<dbReference type="EMBL" id="CACRSJ010000109">
    <property type="protein sequence ID" value="VYS62929.1"/>
    <property type="molecule type" value="Genomic_DNA"/>
</dbReference>
<gene>
    <name evidence="4" type="ORF">AN1_LOCUS18351</name>
</gene>
<keyword evidence="2" id="KW-0472">Membrane</keyword>
<evidence type="ECO:0000313" key="5">
    <source>
        <dbReference type="Proteomes" id="UP000426265"/>
    </source>
</evidence>
<proteinExistence type="inferred from homology"/>
<evidence type="ECO:0000256" key="2">
    <source>
        <dbReference type="SAM" id="Phobius"/>
    </source>
</evidence>